<evidence type="ECO:0000313" key="1">
    <source>
        <dbReference type="EMBL" id="KAF9522025.1"/>
    </source>
</evidence>
<dbReference type="AlphaFoldDB" id="A0A9P6E3W3"/>
<feature type="non-terminal residue" evidence="1">
    <location>
        <position position="1"/>
    </location>
</feature>
<dbReference type="Proteomes" id="UP000807306">
    <property type="component" value="Unassembled WGS sequence"/>
</dbReference>
<name>A0A9P6E3W3_9AGAR</name>
<gene>
    <name evidence="1" type="ORF">CPB83DRAFT_742527</name>
</gene>
<organism evidence="1 2">
    <name type="scientific">Crepidotus variabilis</name>
    <dbReference type="NCBI Taxonomy" id="179855"/>
    <lineage>
        <taxon>Eukaryota</taxon>
        <taxon>Fungi</taxon>
        <taxon>Dikarya</taxon>
        <taxon>Basidiomycota</taxon>
        <taxon>Agaricomycotina</taxon>
        <taxon>Agaricomycetes</taxon>
        <taxon>Agaricomycetidae</taxon>
        <taxon>Agaricales</taxon>
        <taxon>Agaricineae</taxon>
        <taxon>Crepidotaceae</taxon>
        <taxon>Crepidotus</taxon>
    </lineage>
</organism>
<keyword evidence="2" id="KW-1185">Reference proteome</keyword>
<reference evidence="1" key="1">
    <citation type="submission" date="2020-11" db="EMBL/GenBank/DDBJ databases">
        <authorList>
            <consortium name="DOE Joint Genome Institute"/>
            <person name="Ahrendt S."/>
            <person name="Riley R."/>
            <person name="Andreopoulos W."/>
            <person name="Labutti K."/>
            <person name="Pangilinan J."/>
            <person name="Ruiz-Duenas F.J."/>
            <person name="Barrasa J.M."/>
            <person name="Sanchez-Garcia M."/>
            <person name="Camarero S."/>
            <person name="Miyauchi S."/>
            <person name="Serrano A."/>
            <person name="Linde D."/>
            <person name="Babiker R."/>
            <person name="Drula E."/>
            <person name="Ayuso-Fernandez I."/>
            <person name="Pacheco R."/>
            <person name="Padilla G."/>
            <person name="Ferreira P."/>
            <person name="Barriuso J."/>
            <person name="Kellner H."/>
            <person name="Castanera R."/>
            <person name="Alfaro M."/>
            <person name="Ramirez L."/>
            <person name="Pisabarro A.G."/>
            <person name="Kuo A."/>
            <person name="Tritt A."/>
            <person name="Lipzen A."/>
            <person name="He G."/>
            <person name="Yan M."/>
            <person name="Ng V."/>
            <person name="Cullen D."/>
            <person name="Martin F."/>
            <person name="Rosso M.-N."/>
            <person name="Henrissat B."/>
            <person name="Hibbett D."/>
            <person name="Martinez A.T."/>
            <person name="Grigoriev I.V."/>
        </authorList>
    </citation>
    <scope>NUCLEOTIDE SEQUENCE</scope>
    <source>
        <strain evidence="1">CBS 506.95</strain>
    </source>
</reference>
<evidence type="ECO:0000313" key="2">
    <source>
        <dbReference type="Proteomes" id="UP000807306"/>
    </source>
</evidence>
<protein>
    <submittedName>
        <fullName evidence="1">Uncharacterized protein</fullName>
    </submittedName>
</protein>
<dbReference type="EMBL" id="MU157965">
    <property type="protein sequence ID" value="KAF9522025.1"/>
    <property type="molecule type" value="Genomic_DNA"/>
</dbReference>
<accession>A0A9P6E3W3</accession>
<feature type="non-terminal residue" evidence="1">
    <location>
        <position position="303"/>
    </location>
</feature>
<comment type="caution">
    <text evidence="1">The sequence shown here is derived from an EMBL/GenBank/DDBJ whole genome shotgun (WGS) entry which is preliminary data.</text>
</comment>
<dbReference type="OrthoDB" id="4179406at2759"/>
<sequence>IAPGCNLPGLSSLSICAPGPFSSPNRYTPLTGYPRAFERKLENIDGDVGGFYGAANIALSVEIKLAEIAIRDLVSIVEISDLEVKDALILLLSEFITAAQKASIHLQKYSLQVREAVNNIMASNVFFLNSIKAARVQEPLYMAHTALPWRSAKKSTEFILSKSFQEVTNVLAVDLERLVLKTDVSLYYLQDLEGRLNTLHTLLLRKQVLITNNKHNTLAALWTQIGGNVWKLCTYNRDLLLLENLSDLCKQALAHIVIASQLTQRISKDMEVLKYGIMVPNLLGLDILAGVHAKKIEMGLQRL</sequence>
<proteinExistence type="predicted"/>